<dbReference type="EMBL" id="CAFBPN010000031">
    <property type="protein sequence ID" value="CAB5018909.1"/>
    <property type="molecule type" value="Genomic_DNA"/>
</dbReference>
<dbReference type="Pfam" id="PF11136">
    <property type="entry name" value="DUF2889"/>
    <property type="match status" value="1"/>
</dbReference>
<dbReference type="EMBL" id="CAFBQU010000030">
    <property type="protein sequence ID" value="CAB5066325.1"/>
    <property type="molecule type" value="Genomic_DNA"/>
</dbReference>
<proteinExistence type="predicted"/>
<accession>A0A6J7QQM7</accession>
<dbReference type="AlphaFoldDB" id="A0A6J7QQM7"/>
<protein>
    <submittedName>
        <fullName evidence="1">Unannotated protein</fullName>
    </submittedName>
</protein>
<evidence type="ECO:0000313" key="2">
    <source>
        <dbReference type="EMBL" id="CAB5066325.1"/>
    </source>
</evidence>
<reference evidence="1" key="1">
    <citation type="submission" date="2020-05" db="EMBL/GenBank/DDBJ databases">
        <authorList>
            <person name="Chiriac C."/>
            <person name="Salcher M."/>
            <person name="Ghai R."/>
            <person name="Kavagutti S V."/>
        </authorList>
    </citation>
    <scope>NUCLEOTIDE SEQUENCE</scope>
</reference>
<name>A0A6J7QQM7_9ZZZZ</name>
<organism evidence="1">
    <name type="scientific">freshwater metagenome</name>
    <dbReference type="NCBI Taxonomy" id="449393"/>
    <lineage>
        <taxon>unclassified sequences</taxon>
        <taxon>metagenomes</taxon>
        <taxon>ecological metagenomes</taxon>
    </lineage>
</organism>
<sequence>MTELLPPPSDSSLEEIHERTYLVKAYYKSKDSMIVRGAVRDYKPAGLYVPDDPEPLPVHHMIVALEISHPSMVITDATVELEVTPHLGCQRITDHYKNLIGLSIARGFTHKVRELFGGPRGCTHTTALLQAMAPVAIQSVWSMNAVGVRDGVDLPAVPRGTREERLAAMRFNLNTCHIWDENGEMANIVADGGDIGLPLWIEDRYAKLGRNPIEWRKRMGND</sequence>
<dbReference type="InterPro" id="IPR021312">
    <property type="entry name" value="DUF2889"/>
</dbReference>
<evidence type="ECO:0000313" key="1">
    <source>
        <dbReference type="EMBL" id="CAB5018909.1"/>
    </source>
</evidence>
<gene>
    <name evidence="1" type="ORF">UFOPK4098_00738</name>
    <name evidence="2" type="ORF">UFOPK4347_01154</name>
</gene>